<evidence type="ECO:0000256" key="1">
    <source>
        <dbReference type="ARBA" id="ARBA00023002"/>
    </source>
</evidence>
<gene>
    <name evidence="2" type="ORF">BJY26_001980</name>
</gene>
<dbReference type="RefSeq" id="WP_179427805.1">
    <property type="nucleotide sequence ID" value="NZ_JACBZP010000001.1"/>
</dbReference>
<dbReference type="SUPFAM" id="SSF54292">
    <property type="entry name" value="2Fe-2S ferredoxin-like"/>
    <property type="match status" value="1"/>
</dbReference>
<dbReference type="Pfam" id="PF13510">
    <property type="entry name" value="Fer2_4"/>
    <property type="match status" value="1"/>
</dbReference>
<dbReference type="GO" id="GO:0016491">
    <property type="term" value="F:oxidoreductase activity"/>
    <property type="evidence" value="ECO:0007669"/>
    <property type="project" value="UniProtKB-KW"/>
</dbReference>
<keyword evidence="2" id="KW-0830">Ubiquinone</keyword>
<evidence type="ECO:0000313" key="2">
    <source>
        <dbReference type="EMBL" id="NYI67674.1"/>
    </source>
</evidence>
<dbReference type="EMBL" id="JACBZP010000001">
    <property type="protein sequence ID" value="NYI67674.1"/>
    <property type="molecule type" value="Genomic_DNA"/>
</dbReference>
<organism evidence="2 3">
    <name type="scientific">Spelaeicoccus albus</name>
    <dbReference type="NCBI Taxonomy" id="1280376"/>
    <lineage>
        <taxon>Bacteria</taxon>
        <taxon>Bacillati</taxon>
        <taxon>Actinomycetota</taxon>
        <taxon>Actinomycetes</taxon>
        <taxon>Micrococcales</taxon>
        <taxon>Brevibacteriaceae</taxon>
        <taxon>Spelaeicoccus</taxon>
    </lineage>
</organism>
<name>A0A7Z0D2I1_9MICO</name>
<protein>
    <submittedName>
        <fullName evidence="2">NADH dehydrogenase/NADH:ubiquinone oxidoreductase subunit G</fullName>
    </submittedName>
</protein>
<dbReference type="InterPro" id="IPR036010">
    <property type="entry name" value="2Fe-2S_ferredoxin-like_sf"/>
</dbReference>
<comment type="caution">
    <text evidence="2">The sequence shown here is derived from an EMBL/GenBank/DDBJ whole genome shotgun (WGS) entry which is preliminary data.</text>
</comment>
<keyword evidence="1" id="KW-0560">Oxidoreductase</keyword>
<evidence type="ECO:0000313" key="3">
    <source>
        <dbReference type="Proteomes" id="UP000539111"/>
    </source>
</evidence>
<reference evidence="2 3" key="1">
    <citation type="submission" date="2020-07" db="EMBL/GenBank/DDBJ databases">
        <title>Sequencing the genomes of 1000 actinobacteria strains.</title>
        <authorList>
            <person name="Klenk H.-P."/>
        </authorList>
    </citation>
    <scope>NUCLEOTIDE SEQUENCE [LARGE SCALE GENOMIC DNA]</scope>
    <source>
        <strain evidence="2 3">DSM 26341</strain>
    </source>
</reference>
<dbReference type="Gene3D" id="3.10.20.440">
    <property type="entry name" value="2Fe-2S iron-sulphur cluster binding domain, sarcosine oxidase, alpha subunit, N-terminal domain"/>
    <property type="match status" value="1"/>
</dbReference>
<dbReference type="Proteomes" id="UP000539111">
    <property type="component" value="Unassembled WGS sequence"/>
</dbReference>
<dbReference type="InterPro" id="IPR042204">
    <property type="entry name" value="2Fe-2S-bd_N"/>
</dbReference>
<sequence>MSRLTVDGEPLEFRPGQTVGAALMAAGILSWRRTTHRGAPRGLFCGIGVCFDCLVTVDDVPNQRACLTPAREGMRIRTQEGTGHDQL</sequence>
<dbReference type="GO" id="GO:0051536">
    <property type="term" value="F:iron-sulfur cluster binding"/>
    <property type="evidence" value="ECO:0007669"/>
    <property type="project" value="InterPro"/>
</dbReference>
<dbReference type="AlphaFoldDB" id="A0A7Z0D2I1"/>
<proteinExistence type="predicted"/>
<keyword evidence="3" id="KW-1185">Reference proteome</keyword>
<accession>A0A7Z0D2I1</accession>